<gene>
    <name evidence="1" type="ORF">ROG8370_03549</name>
</gene>
<dbReference type="AlphaFoldDB" id="A0A1X7AAJ5"/>
<organism evidence="1 2">
    <name type="scientific">Roseovarius gaetbuli</name>
    <dbReference type="NCBI Taxonomy" id="1356575"/>
    <lineage>
        <taxon>Bacteria</taxon>
        <taxon>Pseudomonadati</taxon>
        <taxon>Pseudomonadota</taxon>
        <taxon>Alphaproteobacteria</taxon>
        <taxon>Rhodobacterales</taxon>
        <taxon>Roseobacteraceae</taxon>
        <taxon>Roseovarius</taxon>
    </lineage>
</organism>
<name>A0A1X7AAJ5_9RHOB</name>
<accession>A0A1X7AAJ5</accession>
<dbReference type="EMBL" id="FWFJ01000054">
    <property type="protein sequence ID" value="SLN72926.1"/>
    <property type="molecule type" value="Genomic_DNA"/>
</dbReference>
<protein>
    <submittedName>
        <fullName evidence="1">Uncharacterized protein</fullName>
    </submittedName>
</protein>
<evidence type="ECO:0000313" key="1">
    <source>
        <dbReference type="EMBL" id="SLN72926.1"/>
    </source>
</evidence>
<proteinExistence type="predicted"/>
<keyword evidence="2" id="KW-1185">Reference proteome</keyword>
<sequence>MLLSANSRSVSHDFTELAKIVAEHHAEIDEHGHAHEDIVELMHAYHGHSHEIADHDHNIAFLPPREPAGSIMPTSTGWAMANSAMPDSRDYGLDRPPRV</sequence>
<dbReference type="Proteomes" id="UP000194012">
    <property type="component" value="Unassembled WGS sequence"/>
</dbReference>
<reference evidence="2" key="1">
    <citation type="submission" date="2017-03" db="EMBL/GenBank/DDBJ databases">
        <authorList>
            <person name="Rodrigo-Torres L."/>
            <person name="Arahal R.D."/>
            <person name="Lucena T."/>
        </authorList>
    </citation>
    <scope>NUCLEOTIDE SEQUENCE [LARGE SCALE GENOMIC DNA]</scope>
    <source>
        <strain evidence="2">CECT 8370</strain>
    </source>
</reference>
<evidence type="ECO:0000313" key="2">
    <source>
        <dbReference type="Proteomes" id="UP000194012"/>
    </source>
</evidence>